<evidence type="ECO:0000313" key="7">
    <source>
        <dbReference type="Proteomes" id="UP000094256"/>
    </source>
</evidence>
<dbReference type="InterPro" id="IPR005119">
    <property type="entry name" value="LysR_subst-bd"/>
</dbReference>
<dbReference type="OrthoDB" id="9798121at2"/>
<dbReference type="EMBL" id="CP014168">
    <property type="protein sequence ID" value="AOH85910.1"/>
    <property type="molecule type" value="Genomic_DNA"/>
</dbReference>
<dbReference type="GO" id="GO:0003700">
    <property type="term" value="F:DNA-binding transcription factor activity"/>
    <property type="evidence" value="ECO:0007669"/>
    <property type="project" value="InterPro"/>
</dbReference>
<dbReference type="InterPro" id="IPR036390">
    <property type="entry name" value="WH_DNA-bd_sf"/>
</dbReference>
<dbReference type="GO" id="GO:0043565">
    <property type="term" value="F:sequence-specific DNA binding"/>
    <property type="evidence" value="ECO:0007669"/>
    <property type="project" value="TreeGrafter"/>
</dbReference>
<dbReference type="PROSITE" id="PS50931">
    <property type="entry name" value="HTH_LYSR"/>
    <property type="match status" value="1"/>
</dbReference>
<evidence type="ECO:0000256" key="2">
    <source>
        <dbReference type="ARBA" id="ARBA00023015"/>
    </source>
</evidence>
<dbReference type="SUPFAM" id="SSF53850">
    <property type="entry name" value="Periplasmic binding protein-like II"/>
    <property type="match status" value="1"/>
</dbReference>
<proteinExistence type="inferred from homology"/>
<accession>A0A1B3ZEQ7</accession>
<dbReference type="PANTHER" id="PTHR30537:SF3">
    <property type="entry name" value="TRANSCRIPTIONAL REGULATORY PROTEIN"/>
    <property type="match status" value="1"/>
</dbReference>
<dbReference type="Pfam" id="PF00126">
    <property type="entry name" value="HTH_1"/>
    <property type="match status" value="1"/>
</dbReference>
<evidence type="ECO:0000256" key="1">
    <source>
        <dbReference type="ARBA" id="ARBA00009437"/>
    </source>
</evidence>
<dbReference type="KEGG" id="span:AWL63_20080"/>
<dbReference type="PANTHER" id="PTHR30537">
    <property type="entry name" value="HTH-TYPE TRANSCRIPTIONAL REGULATOR"/>
    <property type="match status" value="1"/>
</dbReference>
<dbReference type="SUPFAM" id="SSF46785">
    <property type="entry name" value="Winged helix' DNA-binding domain"/>
    <property type="match status" value="1"/>
</dbReference>
<name>A0A1B3ZEQ7_9SPHN</name>
<dbReference type="Proteomes" id="UP000094256">
    <property type="component" value="Chromosome"/>
</dbReference>
<reference evidence="6 7" key="1">
    <citation type="submission" date="2016-01" db="EMBL/GenBank/DDBJ databases">
        <title>Complete genome and mega plasmid sequence of Sphingomonas panacis DCY99 elicits systemic resistance in rice to Xanthomonas oryzae.</title>
        <authorList>
            <person name="Kim Y.J."/>
            <person name="Yang D.C."/>
            <person name="Sing P."/>
        </authorList>
    </citation>
    <scope>NUCLEOTIDE SEQUENCE [LARGE SCALE GENOMIC DNA]</scope>
    <source>
        <strain evidence="6 7">DCY99</strain>
    </source>
</reference>
<dbReference type="InterPro" id="IPR000847">
    <property type="entry name" value="LysR_HTH_N"/>
</dbReference>
<dbReference type="STRING" id="1560345.AWL63_20080"/>
<dbReference type="InterPro" id="IPR058163">
    <property type="entry name" value="LysR-type_TF_proteobact-type"/>
</dbReference>
<dbReference type="InterPro" id="IPR036388">
    <property type="entry name" value="WH-like_DNA-bd_sf"/>
</dbReference>
<dbReference type="RefSeq" id="WP_069206438.1">
    <property type="nucleotide sequence ID" value="NZ_CP014168.1"/>
</dbReference>
<keyword evidence="2" id="KW-0805">Transcription regulation</keyword>
<keyword evidence="3" id="KW-0238">DNA-binding</keyword>
<evidence type="ECO:0000313" key="6">
    <source>
        <dbReference type="EMBL" id="AOH85910.1"/>
    </source>
</evidence>
<dbReference type="GO" id="GO:0006351">
    <property type="term" value="P:DNA-templated transcription"/>
    <property type="evidence" value="ECO:0007669"/>
    <property type="project" value="TreeGrafter"/>
</dbReference>
<keyword evidence="4" id="KW-0804">Transcription</keyword>
<organism evidence="6 7">
    <name type="scientific">Sphingomonas panacis</name>
    <dbReference type="NCBI Taxonomy" id="1560345"/>
    <lineage>
        <taxon>Bacteria</taxon>
        <taxon>Pseudomonadati</taxon>
        <taxon>Pseudomonadota</taxon>
        <taxon>Alphaproteobacteria</taxon>
        <taxon>Sphingomonadales</taxon>
        <taxon>Sphingomonadaceae</taxon>
        <taxon>Sphingomonas</taxon>
    </lineage>
</organism>
<comment type="similarity">
    <text evidence="1">Belongs to the LysR transcriptional regulatory family.</text>
</comment>
<sequence length="300" mass="33445">MDWNDFRLILAINRAGSLKGAAKELGNDHSTIFRWLNALEAKLEAQLFDRNGGAYTPTEAGDRMLLAAERMELEALAVDREISGRDARLSGNLRITCSESLAYRILNDLLAEFRSRHEGITVELLVDNRQLDLLRREADIAIRATRPVEGDLFGRQIAETAWALYASPRYLADHDRPVTVPFEGHRFIGWDSSAVAAAAKWLTDTVSGNQIVYRSSSLINQMMAVKAGIGMALLPCYLGDQETDIESVSLPEAALTRELWLITHRDLRNTARVRAFFDIVGQGLVDRRHLLEGSARRAAG</sequence>
<gene>
    <name evidence="6" type="ORF">AWL63_20080</name>
</gene>
<evidence type="ECO:0000259" key="5">
    <source>
        <dbReference type="PROSITE" id="PS50931"/>
    </source>
</evidence>
<evidence type="ECO:0000256" key="4">
    <source>
        <dbReference type="ARBA" id="ARBA00023163"/>
    </source>
</evidence>
<dbReference type="Gene3D" id="3.40.190.290">
    <property type="match status" value="1"/>
</dbReference>
<evidence type="ECO:0000256" key="3">
    <source>
        <dbReference type="ARBA" id="ARBA00023125"/>
    </source>
</evidence>
<dbReference type="AlphaFoldDB" id="A0A1B3ZEQ7"/>
<feature type="domain" description="HTH lysR-type" evidence="5">
    <location>
        <begin position="1"/>
        <end position="58"/>
    </location>
</feature>
<protein>
    <submittedName>
        <fullName evidence="6">LysR family transcriptional regulator</fullName>
    </submittedName>
</protein>
<keyword evidence="7" id="KW-1185">Reference proteome</keyword>
<dbReference type="Gene3D" id="1.10.10.10">
    <property type="entry name" value="Winged helix-like DNA-binding domain superfamily/Winged helix DNA-binding domain"/>
    <property type="match status" value="1"/>
</dbReference>
<dbReference type="Pfam" id="PF03466">
    <property type="entry name" value="LysR_substrate"/>
    <property type="match status" value="1"/>
</dbReference>